<proteinExistence type="predicted"/>
<sequence length="233" mass="25514">MRLVMAGMALSVAAPATAQDVQPDGPDIVVTAGKPLKLDAKVLRAGQRRFAEDRAMLSPEGSLRFELWRGGRRIPAGMVPIVLSDGKGHDLPVTIDGDGRMVFASLPEGRWFLTAPAQSQGMHLRPIVLSRGTTTEDRRLGDIRAQCHVMISMGKAQATLLEWPLIGLFEAVGACESKRFHMFHQAEHPIASAKAMTPHGERELRLSEKGTSYVPPMSDRTLGNDVRVRIAYR</sequence>
<name>A0ABR5Y8I4_9SPHN</name>
<feature type="signal peptide" evidence="1">
    <location>
        <begin position="1"/>
        <end position="18"/>
    </location>
</feature>
<organism evidence="2 3">
    <name type="scientific">Sphingomonas hankookensis</name>
    <dbReference type="NCBI Taxonomy" id="563996"/>
    <lineage>
        <taxon>Bacteria</taxon>
        <taxon>Pseudomonadati</taxon>
        <taxon>Pseudomonadota</taxon>
        <taxon>Alphaproteobacteria</taxon>
        <taxon>Sphingomonadales</taxon>
        <taxon>Sphingomonadaceae</taxon>
        <taxon>Sphingomonas</taxon>
    </lineage>
</organism>
<reference evidence="3" key="1">
    <citation type="submission" date="2016-01" db="EMBL/GenBank/DDBJ databases">
        <title>Draft genome of Chromobacterium sp. F49.</title>
        <authorList>
            <person name="Hong K.W."/>
        </authorList>
    </citation>
    <scope>NUCLEOTIDE SEQUENCE [LARGE SCALE GENOMIC DNA]</scope>
    <source>
        <strain evidence="3">CN3</strain>
    </source>
</reference>
<keyword evidence="1" id="KW-0732">Signal</keyword>
<comment type="caution">
    <text evidence="2">The sequence shown here is derived from an EMBL/GenBank/DDBJ whole genome shotgun (WGS) entry which is preliminary data.</text>
</comment>
<evidence type="ECO:0000313" key="2">
    <source>
        <dbReference type="EMBL" id="KZE09203.1"/>
    </source>
</evidence>
<evidence type="ECO:0000313" key="3">
    <source>
        <dbReference type="Proteomes" id="UP000076609"/>
    </source>
</evidence>
<protein>
    <submittedName>
        <fullName evidence="2">Uncharacterized protein</fullName>
    </submittedName>
</protein>
<accession>A0ABR5Y8I4</accession>
<dbReference type="EMBL" id="LQQO01000056">
    <property type="protein sequence ID" value="KZE09203.1"/>
    <property type="molecule type" value="Genomic_DNA"/>
</dbReference>
<gene>
    <name evidence="2" type="ORF">AVT10_07090</name>
</gene>
<keyword evidence="3" id="KW-1185">Reference proteome</keyword>
<dbReference type="Proteomes" id="UP000076609">
    <property type="component" value="Unassembled WGS sequence"/>
</dbReference>
<feature type="chain" id="PRO_5046815115" evidence="1">
    <location>
        <begin position="19"/>
        <end position="233"/>
    </location>
</feature>
<evidence type="ECO:0000256" key="1">
    <source>
        <dbReference type="SAM" id="SignalP"/>
    </source>
</evidence>